<evidence type="ECO:0000256" key="2">
    <source>
        <dbReference type="ARBA" id="ARBA00034301"/>
    </source>
</evidence>
<dbReference type="AlphaFoldDB" id="A0A5R9GJR0"/>
<dbReference type="OrthoDB" id="9800061at2"/>
<comment type="catalytic activity">
    <reaction evidence="1">
        <text>3',5'-cyclic CMP + H2O = CMP + H(+)</text>
        <dbReference type="Rhea" id="RHEA:72675"/>
        <dbReference type="ChEBI" id="CHEBI:15377"/>
        <dbReference type="ChEBI" id="CHEBI:15378"/>
        <dbReference type="ChEBI" id="CHEBI:58003"/>
        <dbReference type="ChEBI" id="CHEBI:60377"/>
    </reaction>
    <physiologicalReaction direction="left-to-right" evidence="1">
        <dbReference type="Rhea" id="RHEA:72676"/>
    </physiologicalReaction>
</comment>
<dbReference type="PANTHER" id="PTHR43546">
    <property type="entry name" value="UPF0173 METAL-DEPENDENT HYDROLASE MJ1163-RELATED"/>
    <property type="match status" value="1"/>
</dbReference>
<evidence type="ECO:0000256" key="1">
    <source>
        <dbReference type="ARBA" id="ARBA00034221"/>
    </source>
</evidence>
<comment type="caution">
    <text evidence="5">The sequence shown here is derived from an EMBL/GenBank/DDBJ whole genome shotgun (WGS) entry which is preliminary data.</text>
</comment>
<keyword evidence="5" id="KW-0378">Hydrolase</keyword>
<dbReference type="GO" id="GO:0016787">
    <property type="term" value="F:hydrolase activity"/>
    <property type="evidence" value="ECO:0007669"/>
    <property type="project" value="UniProtKB-KW"/>
</dbReference>
<proteinExistence type="predicted"/>
<dbReference type="SUPFAM" id="SSF56281">
    <property type="entry name" value="Metallo-hydrolase/oxidoreductase"/>
    <property type="match status" value="1"/>
</dbReference>
<keyword evidence="6" id="KW-1185">Reference proteome</keyword>
<dbReference type="InterPro" id="IPR036866">
    <property type="entry name" value="RibonucZ/Hydroxyglut_hydro"/>
</dbReference>
<organism evidence="5 6">
    <name type="scientific">Paenibacillus antri</name>
    <dbReference type="NCBI Taxonomy" id="2582848"/>
    <lineage>
        <taxon>Bacteria</taxon>
        <taxon>Bacillati</taxon>
        <taxon>Bacillota</taxon>
        <taxon>Bacilli</taxon>
        <taxon>Bacillales</taxon>
        <taxon>Paenibacillaceae</taxon>
        <taxon>Paenibacillus</taxon>
    </lineage>
</organism>
<name>A0A5R9GJR0_9BACL</name>
<dbReference type="PANTHER" id="PTHR43546:SF3">
    <property type="entry name" value="UPF0173 METAL-DEPENDENT HYDROLASE MJ1163"/>
    <property type="match status" value="1"/>
</dbReference>
<protein>
    <submittedName>
        <fullName evidence="5">MBL fold metallo-hydrolase</fullName>
    </submittedName>
</protein>
<accession>A0A5R9GJR0</accession>
<feature type="domain" description="Metallo-beta-lactamase" evidence="4">
    <location>
        <begin position="59"/>
        <end position="237"/>
    </location>
</feature>
<dbReference type="RefSeq" id="WP_138193006.1">
    <property type="nucleotide sequence ID" value="NZ_VCIW01000002.1"/>
</dbReference>
<comment type="catalytic activity">
    <reaction evidence="3">
        <text>3',5'-cyclic UMP + H2O = UMP + H(+)</text>
        <dbReference type="Rhea" id="RHEA:70575"/>
        <dbReference type="ChEBI" id="CHEBI:15377"/>
        <dbReference type="ChEBI" id="CHEBI:15378"/>
        <dbReference type="ChEBI" id="CHEBI:57865"/>
        <dbReference type="ChEBI" id="CHEBI:184387"/>
    </reaction>
    <physiologicalReaction direction="left-to-right" evidence="3">
        <dbReference type="Rhea" id="RHEA:70576"/>
    </physiologicalReaction>
</comment>
<evidence type="ECO:0000313" key="5">
    <source>
        <dbReference type="EMBL" id="TLS53688.1"/>
    </source>
</evidence>
<dbReference type="EMBL" id="VCIW01000002">
    <property type="protein sequence ID" value="TLS53688.1"/>
    <property type="molecule type" value="Genomic_DNA"/>
</dbReference>
<evidence type="ECO:0000313" key="6">
    <source>
        <dbReference type="Proteomes" id="UP000309676"/>
    </source>
</evidence>
<dbReference type="Gene3D" id="3.60.15.10">
    <property type="entry name" value="Ribonuclease Z/Hydroxyacylglutathione hydrolase-like"/>
    <property type="match status" value="1"/>
</dbReference>
<dbReference type="InterPro" id="IPR050114">
    <property type="entry name" value="UPF0173_UPF0282_UlaG_hydrolase"/>
</dbReference>
<gene>
    <name evidence="5" type="ORF">FE782_05295</name>
</gene>
<dbReference type="Pfam" id="PF12706">
    <property type="entry name" value="Lactamase_B_2"/>
    <property type="match status" value="1"/>
</dbReference>
<dbReference type="Proteomes" id="UP000309676">
    <property type="component" value="Unassembled WGS sequence"/>
</dbReference>
<evidence type="ECO:0000256" key="3">
    <source>
        <dbReference type="ARBA" id="ARBA00048505"/>
    </source>
</evidence>
<reference evidence="5 6" key="1">
    <citation type="submission" date="2019-05" db="EMBL/GenBank/DDBJ databases">
        <authorList>
            <person name="Narsing Rao M.P."/>
            <person name="Li W.J."/>
        </authorList>
    </citation>
    <scope>NUCLEOTIDE SEQUENCE [LARGE SCALE GENOMIC DNA]</scope>
    <source>
        <strain evidence="5 6">SYSU_K30003</strain>
    </source>
</reference>
<sequence>MIGKRDIAAEIAATTVPDNALAIWSLGQCGYVFKSSRCTIGIDLYISDWVNELAGEPWSRIAPPPVAPEALPPLDAVLCSHHHEDHMDKRSLVPLRLKDGAPLVAPRAHLPLLREWGFDDARLGGMNHGETLRLAGVEIKAFAAKHDEFEKDAEGNHFYLGYVLRFGDVVVYHAGDTVGFPELPQWIGAENVDAAFLPINGRDYKRTAAGIVGNMNYREAADLAHDIGARLALPMHYGVFKHNDENPAYFADYAYQTYPELSFHLMRMGERFVFFK</sequence>
<dbReference type="InterPro" id="IPR001279">
    <property type="entry name" value="Metallo-B-lactamas"/>
</dbReference>
<evidence type="ECO:0000259" key="4">
    <source>
        <dbReference type="Pfam" id="PF12706"/>
    </source>
</evidence>
<comment type="function">
    <text evidence="2">Counteracts the endogenous Pycsar antiviral defense system. Phosphodiesterase that enables metal-dependent hydrolysis of host cyclic nucleotide Pycsar defense signals such as cCMP and cUMP.</text>
</comment>